<dbReference type="EMBL" id="BMED01000002">
    <property type="protein sequence ID" value="GGC76221.1"/>
    <property type="molecule type" value="Genomic_DNA"/>
</dbReference>
<dbReference type="Proteomes" id="UP000637423">
    <property type="component" value="Unassembled WGS sequence"/>
</dbReference>
<dbReference type="RefSeq" id="WP_188566310.1">
    <property type="nucleotide sequence ID" value="NZ_BMED01000002.1"/>
</dbReference>
<feature type="domain" description="DUF883" evidence="1">
    <location>
        <begin position="112"/>
        <end position="137"/>
    </location>
</feature>
<dbReference type="GO" id="GO:0043022">
    <property type="term" value="F:ribosome binding"/>
    <property type="evidence" value="ECO:0007669"/>
    <property type="project" value="InterPro"/>
</dbReference>
<comment type="caution">
    <text evidence="2">The sequence shown here is derived from an EMBL/GenBank/DDBJ whole genome shotgun (WGS) entry which is preliminary data.</text>
</comment>
<dbReference type="InterPro" id="IPR043605">
    <property type="entry name" value="DUF883_C"/>
</dbReference>
<reference evidence="2" key="1">
    <citation type="journal article" date="2014" name="Int. J. Syst. Evol. Microbiol.">
        <title>Complete genome sequence of Corynebacterium casei LMG S-19264T (=DSM 44701T), isolated from a smear-ripened cheese.</title>
        <authorList>
            <consortium name="US DOE Joint Genome Institute (JGI-PGF)"/>
            <person name="Walter F."/>
            <person name="Albersmeier A."/>
            <person name="Kalinowski J."/>
            <person name="Ruckert C."/>
        </authorList>
    </citation>
    <scope>NUCLEOTIDE SEQUENCE</scope>
    <source>
        <strain evidence="2">CGMCC 1.10998</strain>
    </source>
</reference>
<dbReference type="AlphaFoldDB" id="A0A916XK13"/>
<gene>
    <name evidence="2" type="ORF">GCM10011396_24360</name>
</gene>
<organism evidence="2 3">
    <name type="scientific">Undibacterium terreum</name>
    <dbReference type="NCBI Taxonomy" id="1224302"/>
    <lineage>
        <taxon>Bacteria</taxon>
        <taxon>Pseudomonadati</taxon>
        <taxon>Pseudomonadota</taxon>
        <taxon>Betaproteobacteria</taxon>
        <taxon>Burkholderiales</taxon>
        <taxon>Oxalobacteraceae</taxon>
        <taxon>Undibacterium</taxon>
    </lineage>
</organism>
<dbReference type="PANTHER" id="PTHR35893">
    <property type="entry name" value="INNER MEMBRANE PROTEIN-RELATED"/>
    <property type="match status" value="1"/>
</dbReference>
<reference evidence="2" key="2">
    <citation type="submission" date="2020-09" db="EMBL/GenBank/DDBJ databases">
        <authorList>
            <person name="Sun Q."/>
            <person name="Zhou Y."/>
        </authorList>
    </citation>
    <scope>NUCLEOTIDE SEQUENCE</scope>
    <source>
        <strain evidence="2">CGMCC 1.10998</strain>
    </source>
</reference>
<sequence length="139" mass="14170">MGTTSTIPTKTATALDAAENLAGRVGSAAGNVYDATKVAGKQVGSVASEEMMKLKADLDDLISRLPSLSDIDLTAAKEKLLEQVAAAKEAANQASSTAREKLNQGVEVAGGYVKEKPLQSVAVAAGVGILIGMLIARSK</sequence>
<dbReference type="Pfam" id="PF19029">
    <property type="entry name" value="DUF883_C"/>
    <property type="match status" value="1"/>
</dbReference>
<accession>A0A916XK13</accession>
<protein>
    <recommendedName>
        <fullName evidence="1">DUF883 domain-containing protein</fullName>
    </recommendedName>
</protein>
<proteinExistence type="predicted"/>
<evidence type="ECO:0000313" key="3">
    <source>
        <dbReference type="Proteomes" id="UP000637423"/>
    </source>
</evidence>
<dbReference type="InterPro" id="IPR010279">
    <property type="entry name" value="YqjD/ElaB"/>
</dbReference>
<evidence type="ECO:0000259" key="1">
    <source>
        <dbReference type="Pfam" id="PF19029"/>
    </source>
</evidence>
<keyword evidence="3" id="KW-1185">Reference proteome</keyword>
<dbReference type="PANTHER" id="PTHR35893:SF3">
    <property type="entry name" value="INNER MEMBRANE PROTEIN"/>
    <property type="match status" value="1"/>
</dbReference>
<evidence type="ECO:0000313" key="2">
    <source>
        <dbReference type="EMBL" id="GGC76221.1"/>
    </source>
</evidence>
<name>A0A916XK13_9BURK</name>